<gene>
    <name evidence="7" type="primary">xerC_2</name>
    <name evidence="7" type="ORF">DPBNPPHM_02422</name>
</gene>
<dbReference type="PANTHER" id="PTHR30349">
    <property type="entry name" value="PHAGE INTEGRASE-RELATED"/>
    <property type="match status" value="1"/>
</dbReference>
<keyword evidence="2" id="KW-0229">DNA integration</keyword>
<feature type="region of interest" description="Disordered" evidence="5">
    <location>
        <begin position="377"/>
        <end position="413"/>
    </location>
</feature>
<comment type="subcellular location">
    <subcellularLocation>
        <location evidence="1">Cytoplasm</location>
    </subcellularLocation>
</comment>
<dbReference type="OrthoDB" id="8610787at2"/>
<dbReference type="InterPro" id="IPR011010">
    <property type="entry name" value="DNA_brk_join_enz"/>
</dbReference>
<name>A0A5S9QK20_9GAMM</name>
<keyword evidence="3" id="KW-0238">DNA-binding</keyword>
<evidence type="ECO:0000256" key="3">
    <source>
        <dbReference type="ARBA" id="ARBA00023125"/>
    </source>
</evidence>
<dbReference type="GO" id="GO:0015074">
    <property type="term" value="P:DNA integration"/>
    <property type="evidence" value="ECO:0007669"/>
    <property type="project" value="UniProtKB-KW"/>
</dbReference>
<organism evidence="7 8">
    <name type="scientific">BD1-7 clade bacterium</name>
    <dbReference type="NCBI Taxonomy" id="2029982"/>
    <lineage>
        <taxon>Bacteria</taxon>
        <taxon>Pseudomonadati</taxon>
        <taxon>Pseudomonadota</taxon>
        <taxon>Gammaproteobacteria</taxon>
        <taxon>Cellvibrionales</taxon>
        <taxon>Spongiibacteraceae</taxon>
        <taxon>BD1-7 clade</taxon>
    </lineage>
</organism>
<evidence type="ECO:0000259" key="6">
    <source>
        <dbReference type="PROSITE" id="PS51898"/>
    </source>
</evidence>
<dbReference type="CDD" id="cd00397">
    <property type="entry name" value="DNA_BRE_C"/>
    <property type="match status" value="1"/>
</dbReference>
<dbReference type="InterPro" id="IPR002104">
    <property type="entry name" value="Integrase_catalytic"/>
</dbReference>
<evidence type="ECO:0000256" key="1">
    <source>
        <dbReference type="ARBA" id="ARBA00004496"/>
    </source>
</evidence>
<dbReference type="Proteomes" id="UP000434580">
    <property type="component" value="Unassembled WGS sequence"/>
</dbReference>
<feature type="compositionally biased region" description="Basic residues" evidence="5">
    <location>
        <begin position="404"/>
        <end position="413"/>
    </location>
</feature>
<dbReference type="Gene3D" id="1.10.150.130">
    <property type="match status" value="1"/>
</dbReference>
<keyword evidence="4" id="KW-0233">DNA recombination</keyword>
<dbReference type="GO" id="GO:0003677">
    <property type="term" value="F:DNA binding"/>
    <property type="evidence" value="ECO:0007669"/>
    <property type="project" value="UniProtKB-KW"/>
</dbReference>
<evidence type="ECO:0000313" key="7">
    <source>
        <dbReference type="EMBL" id="CAA0119234.1"/>
    </source>
</evidence>
<evidence type="ECO:0000256" key="2">
    <source>
        <dbReference type="ARBA" id="ARBA00022908"/>
    </source>
</evidence>
<dbReference type="InterPro" id="IPR013762">
    <property type="entry name" value="Integrase-like_cat_sf"/>
</dbReference>
<proteinExistence type="predicted"/>
<dbReference type="GO" id="GO:0005737">
    <property type="term" value="C:cytoplasm"/>
    <property type="evidence" value="ECO:0007669"/>
    <property type="project" value="UniProtKB-SubCell"/>
</dbReference>
<dbReference type="SUPFAM" id="SSF56349">
    <property type="entry name" value="DNA breaking-rejoining enzymes"/>
    <property type="match status" value="1"/>
</dbReference>
<accession>A0A5S9QK20</accession>
<protein>
    <submittedName>
        <fullName evidence="7">Tyrosine recombinase XerC</fullName>
    </submittedName>
</protein>
<dbReference type="InterPro" id="IPR010998">
    <property type="entry name" value="Integrase_recombinase_N"/>
</dbReference>
<dbReference type="PROSITE" id="PS51898">
    <property type="entry name" value="TYR_RECOMBINASE"/>
    <property type="match status" value="1"/>
</dbReference>
<dbReference type="InterPro" id="IPR050090">
    <property type="entry name" value="Tyrosine_recombinase_XerCD"/>
</dbReference>
<dbReference type="AlphaFoldDB" id="A0A5S9QK20"/>
<dbReference type="GO" id="GO:0006310">
    <property type="term" value="P:DNA recombination"/>
    <property type="evidence" value="ECO:0007669"/>
    <property type="project" value="UniProtKB-KW"/>
</dbReference>
<sequence>MSVQPRPILDNFEHQDNPFKQSAFSVNAYPSLCVTGAELDLECALKFLYSYSGSSGTYNSYRRELERLMQWAWLINKTTIIQLKREDIEAFVRFCIEPPTHWIGLKNVARFKDKNGERVINNEWRPFVTTASKVQHRKGVKPSVKAFNFSQPSIKAIFTVLSSFYSYLIQDERIDTNPVALIRQKSKFVQKDQIKPLVRRISNLQWLYCIETTELMAEDSPFEHERSLFVMNCLYSMYLRISELVADERYSPAMGDFTKDRDQNWWFQVVGKGNKSRRITVCDDMLDALKRYRRFLELSDIPTPNEQTPLIAKIRGKGPVTSTRQIRKIVQTCFDQSYQRMVADGLIEDAEELKHATVHWLRHTGISEDVKIRPQEHVRDDAGHSSMATTDRYIDSDLRERHASAKKKRVRDV</sequence>
<evidence type="ECO:0000313" key="8">
    <source>
        <dbReference type="Proteomes" id="UP000434580"/>
    </source>
</evidence>
<evidence type="ECO:0000256" key="5">
    <source>
        <dbReference type="SAM" id="MobiDB-lite"/>
    </source>
</evidence>
<evidence type="ECO:0000256" key="4">
    <source>
        <dbReference type="ARBA" id="ARBA00023172"/>
    </source>
</evidence>
<feature type="domain" description="Tyr recombinase" evidence="6">
    <location>
        <begin position="202"/>
        <end position="407"/>
    </location>
</feature>
<reference evidence="7 8" key="1">
    <citation type="submission" date="2019-11" db="EMBL/GenBank/DDBJ databases">
        <authorList>
            <person name="Holert J."/>
        </authorList>
    </citation>
    <scope>NUCLEOTIDE SEQUENCE [LARGE SCALE GENOMIC DNA]</scope>
    <source>
        <strain evidence="7">BC5_2</strain>
    </source>
</reference>
<dbReference type="PANTHER" id="PTHR30349:SF77">
    <property type="entry name" value="TYROSINE RECOMBINASE XERC"/>
    <property type="match status" value="1"/>
</dbReference>
<feature type="compositionally biased region" description="Basic and acidic residues" evidence="5">
    <location>
        <begin position="392"/>
        <end position="403"/>
    </location>
</feature>
<dbReference type="Gene3D" id="1.10.443.10">
    <property type="entry name" value="Intergrase catalytic core"/>
    <property type="match status" value="1"/>
</dbReference>
<dbReference type="EMBL" id="CACSII010000020">
    <property type="protein sequence ID" value="CAA0119234.1"/>
    <property type="molecule type" value="Genomic_DNA"/>
</dbReference>